<dbReference type="EMBL" id="LR797254">
    <property type="protein sequence ID" value="CAB4198191.1"/>
    <property type="molecule type" value="Genomic_DNA"/>
</dbReference>
<reference evidence="2" key="1">
    <citation type="submission" date="2020-05" db="EMBL/GenBank/DDBJ databases">
        <authorList>
            <person name="Chiriac C."/>
            <person name="Salcher M."/>
            <person name="Ghai R."/>
            <person name="Kavagutti S V."/>
        </authorList>
    </citation>
    <scope>NUCLEOTIDE SEQUENCE</scope>
</reference>
<dbReference type="Gene3D" id="3.90.1690.10">
    <property type="entry name" value="phage-related protein like domain"/>
    <property type="match status" value="1"/>
</dbReference>
<gene>
    <name evidence="2" type="ORF">UFOVP1305_57</name>
    <name evidence="1" type="ORF">UFOVP896_2</name>
</gene>
<evidence type="ECO:0000313" key="1">
    <source>
        <dbReference type="EMBL" id="CAB4169369.1"/>
    </source>
</evidence>
<name>A0A6J5RX70_9CAUD</name>
<dbReference type="InterPro" id="IPR053738">
    <property type="entry name" value="Lambda_capsid_assembly"/>
</dbReference>
<sequence>MPLPSPGDVHVDTLLTGVSVAYMNSATSFIADQVFPRVPVQQRSGKYATYSKADFLRDEMKFRAPGSISAGGGFRTSTANYYADVFGFHVDVDDQTVANATVPFEPVRDATQYVTQKELIKREVEFASKFLVTSVWTGGKKASGTAGDLVAGTDFTAWDDASSTPIDDIQNQAAEVEAATGILPNTLVINRRVAMALRNHPDIVDRIKYVSGNPVGEDMIARLVGVDRILVAAGVKNSADEGLANSSDYIAGNNALLVYSAQSPSLMNPSGGYTFVWSGYTGAQDGRRIKRYRLEEYASDRIEIEASWDMKLVAADVGAFFSACVS</sequence>
<dbReference type="EMBL" id="LR796844">
    <property type="protein sequence ID" value="CAB4169369.1"/>
    <property type="molecule type" value="Genomic_DNA"/>
</dbReference>
<accession>A0A6J5RX70</accession>
<proteinExistence type="predicted"/>
<evidence type="ECO:0000313" key="2">
    <source>
        <dbReference type="EMBL" id="CAB4198191.1"/>
    </source>
</evidence>
<organism evidence="2">
    <name type="scientific">uncultured Caudovirales phage</name>
    <dbReference type="NCBI Taxonomy" id="2100421"/>
    <lineage>
        <taxon>Viruses</taxon>
        <taxon>Duplodnaviria</taxon>
        <taxon>Heunggongvirae</taxon>
        <taxon>Uroviricota</taxon>
        <taxon>Caudoviricetes</taxon>
        <taxon>Peduoviridae</taxon>
        <taxon>Maltschvirus</taxon>
        <taxon>Maltschvirus maltsch</taxon>
    </lineage>
</organism>
<protein>
    <recommendedName>
        <fullName evidence="3">Major capsid protein GpE</fullName>
    </recommendedName>
</protein>
<evidence type="ECO:0008006" key="3">
    <source>
        <dbReference type="Google" id="ProtNLM"/>
    </source>
</evidence>